<dbReference type="EMBL" id="LR797295">
    <property type="protein sequence ID" value="CAB4200526.1"/>
    <property type="molecule type" value="Genomic_DNA"/>
</dbReference>
<evidence type="ECO:0000313" key="2">
    <source>
        <dbReference type="EMBL" id="CAB4187199.1"/>
    </source>
</evidence>
<evidence type="ECO:0000313" key="1">
    <source>
        <dbReference type="EMBL" id="CAB4171914.1"/>
    </source>
</evidence>
<sequence length="54" mass="6175">MSPDAYRMRTSPWLDQGLDTEARLVLALQELERLKVLNTQPLFACTSEDVHEAD</sequence>
<reference evidence="2" key="1">
    <citation type="submission" date="2020-05" db="EMBL/GenBank/DDBJ databases">
        <authorList>
            <person name="Chiriac C."/>
            <person name="Salcher M."/>
            <person name="Ghai R."/>
            <person name="Kavagutti S V."/>
        </authorList>
    </citation>
    <scope>NUCLEOTIDE SEQUENCE</scope>
</reference>
<name>A0A6J5QR81_9CAUD</name>
<protein>
    <submittedName>
        <fullName evidence="2">Uncharacterized protein</fullName>
    </submittedName>
</protein>
<accession>A0A6J5QR81</accession>
<dbReference type="EMBL" id="LR796875">
    <property type="protein sequence ID" value="CAB4171914.1"/>
    <property type="molecule type" value="Genomic_DNA"/>
</dbReference>
<gene>
    <name evidence="2" type="ORF">UFOVP1156_1</name>
    <name evidence="3" type="ORF">UFOVP1346_45</name>
    <name evidence="1" type="ORF">UFOVP921_25</name>
</gene>
<dbReference type="EMBL" id="LR797103">
    <property type="protein sequence ID" value="CAB4187199.1"/>
    <property type="molecule type" value="Genomic_DNA"/>
</dbReference>
<evidence type="ECO:0000313" key="3">
    <source>
        <dbReference type="EMBL" id="CAB4200526.1"/>
    </source>
</evidence>
<proteinExistence type="predicted"/>
<organism evidence="2">
    <name type="scientific">uncultured Caudovirales phage</name>
    <dbReference type="NCBI Taxonomy" id="2100421"/>
    <lineage>
        <taxon>Viruses</taxon>
        <taxon>Duplodnaviria</taxon>
        <taxon>Heunggongvirae</taxon>
        <taxon>Uroviricota</taxon>
        <taxon>Caudoviricetes</taxon>
        <taxon>Peduoviridae</taxon>
        <taxon>Maltschvirus</taxon>
        <taxon>Maltschvirus maltsch</taxon>
    </lineage>
</organism>